<feature type="transmembrane region" description="Helical" evidence="6">
    <location>
        <begin position="119"/>
        <end position="142"/>
    </location>
</feature>
<keyword evidence="9" id="KW-1185">Reference proteome</keyword>
<dbReference type="PRINTS" id="PR01021">
    <property type="entry name" value="OMPADOMAIN"/>
</dbReference>
<dbReference type="CDD" id="cd07185">
    <property type="entry name" value="OmpA_C-like"/>
    <property type="match status" value="1"/>
</dbReference>
<feature type="compositionally biased region" description="Basic residues" evidence="5">
    <location>
        <begin position="522"/>
        <end position="532"/>
    </location>
</feature>
<comment type="subcellular location">
    <subcellularLocation>
        <location evidence="1">Cell outer membrane</location>
    </subcellularLocation>
</comment>
<dbReference type="InterPro" id="IPR006664">
    <property type="entry name" value="OMP_bac"/>
</dbReference>
<feature type="compositionally biased region" description="Low complexity" evidence="5">
    <location>
        <begin position="488"/>
        <end position="501"/>
    </location>
</feature>
<protein>
    <submittedName>
        <fullName evidence="8">OmpA family protein</fullName>
    </submittedName>
</protein>
<keyword evidence="2 4" id="KW-0472">Membrane</keyword>
<evidence type="ECO:0000256" key="1">
    <source>
        <dbReference type="ARBA" id="ARBA00004442"/>
    </source>
</evidence>
<dbReference type="Proteomes" id="UP000830401">
    <property type="component" value="Chromosome"/>
</dbReference>
<evidence type="ECO:0000256" key="4">
    <source>
        <dbReference type="PROSITE-ProRule" id="PRU00473"/>
    </source>
</evidence>
<dbReference type="Gene3D" id="3.30.1330.60">
    <property type="entry name" value="OmpA-like domain"/>
    <property type="match status" value="1"/>
</dbReference>
<feature type="region of interest" description="Disordered" evidence="5">
    <location>
        <begin position="162"/>
        <end position="203"/>
    </location>
</feature>
<accession>A0ABY4GBX8</accession>
<dbReference type="InterPro" id="IPR009282">
    <property type="entry name" value="DUF937"/>
</dbReference>
<dbReference type="Pfam" id="PF06078">
    <property type="entry name" value="DUF937"/>
    <property type="match status" value="1"/>
</dbReference>
<evidence type="ECO:0000256" key="2">
    <source>
        <dbReference type="ARBA" id="ARBA00023136"/>
    </source>
</evidence>
<feature type="compositionally biased region" description="Basic residues" evidence="5">
    <location>
        <begin position="502"/>
        <end position="513"/>
    </location>
</feature>
<evidence type="ECO:0000313" key="8">
    <source>
        <dbReference type="EMBL" id="UOQ68397.1"/>
    </source>
</evidence>
<evidence type="ECO:0000256" key="6">
    <source>
        <dbReference type="SAM" id="Phobius"/>
    </source>
</evidence>
<sequence length="532" mass="58230">MDIKQDPTITELTNGYLFPDRVSQLSTIVGKSTIIVEQALAQVIPWVIRLLTERMARPQGAEAIWNLAKQAQQTPMPPQFDRLDIATWGGRGLSLMQDLLRDTYDSTTFRMSIKAGLPLASFNLLLEVVVAVVLSGLGHYAADHNFDAPGLRNWLQHWLQQQQPLPDAEPQATPTKQVAPTPDSTTRRSIPPRPRQSAPKFEASAGDWATVGGGSIFVPKRRTLIGSYLGQMAAWKWVLLLFPVLALGYGFFKWLPATNEALSAEQRTPVAYTATTSSSLNAESTPAASTLSGQTPPGHYDAATDTYIYNTGQPLIITLADGSTQRVGMNSTEYQLYRFLADAHRQADSLNPGTGWINVDRVYFKSGEATLTPESQQQLTNLAAILRTFPRAKILFGGYSDSIGDAAKNLRLSDARAQTAMRALAAKGISQSRLQATGYGEAYAVASNAAPVGRALNRRLSIKVVSKSAPLPPEPLETKTALAASTAAQAAKSTRSSATQQLRRKKSRQRTKVGRWINNVRQKFRSKRNRQQ</sequence>
<dbReference type="PROSITE" id="PS51123">
    <property type="entry name" value="OMPA_2"/>
    <property type="match status" value="1"/>
</dbReference>
<evidence type="ECO:0000313" key="9">
    <source>
        <dbReference type="Proteomes" id="UP000830401"/>
    </source>
</evidence>
<dbReference type="Pfam" id="PF00691">
    <property type="entry name" value="OmpA"/>
    <property type="match status" value="1"/>
</dbReference>
<dbReference type="InterPro" id="IPR006665">
    <property type="entry name" value="OmpA-like"/>
</dbReference>
<dbReference type="InterPro" id="IPR036737">
    <property type="entry name" value="OmpA-like_sf"/>
</dbReference>
<proteinExistence type="predicted"/>
<organism evidence="8 9">
    <name type="scientific">Hymenobacter volaticus</name>
    <dbReference type="NCBI Taxonomy" id="2932254"/>
    <lineage>
        <taxon>Bacteria</taxon>
        <taxon>Pseudomonadati</taxon>
        <taxon>Bacteroidota</taxon>
        <taxon>Cytophagia</taxon>
        <taxon>Cytophagales</taxon>
        <taxon>Hymenobacteraceae</taxon>
        <taxon>Hymenobacter</taxon>
    </lineage>
</organism>
<evidence type="ECO:0000256" key="5">
    <source>
        <dbReference type="SAM" id="MobiDB-lite"/>
    </source>
</evidence>
<keyword evidence="3" id="KW-0998">Cell outer membrane</keyword>
<feature type="domain" description="OmpA-like" evidence="7">
    <location>
        <begin position="351"/>
        <end position="468"/>
    </location>
</feature>
<feature type="region of interest" description="Disordered" evidence="5">
    <location>
        <begin position="488"/>
        <end position="532"/>
    </location>
</feature>
<name>A0ABY4GBX8_9BACT</name>
<dbReference type="PANTHER" id="PTHR30329">
    <property type="entry name" value="STATOR ELEMENT OF FLAGELLAR MOTOR COMPLEX"/>
    <property type="match status" value="1"/>
</dbReference>
<feature type="transmembrane region" description="Helical" evidence="6">
    <location>
        <begin position="234"/>
        <end position="252"/>
    </location>
</feature>
<feature type="compositionally biased region" description="Polar residues" evidence="5">
    <location>
        <begin position="275"/>
        <end position="295"/>
    </location>
</feature>
<dbReference type="EMBL" id="CP095061">
    <property type="protein sequence ID" value="UOQ68397.1"/>
    <property type="molecule type" value="Genomic_DNA"/>
</dbReference>
<dbReference type="SUPFAM" id="SSF103088">
    <property type="entry name" value="OmpA-like"/>
    <property type="match status" value="1"/>
</dbReference>
<feature type="region of interest" description="Disordered" evidence="5">
    <location>
        <begin position="275"/>
        <end position="296"/>
    </location>
</feature>
<dbReference type="InterPro" id="IPR050330">
    <property type="entry name" value="Bact_OuterMem_StrucFunc"/>
</dbReference>
<keyword evidence="6" id="KW-1133">Transmembrane helix</keyword>
<evidence type="ECO:0000259" key="7">
    <source>
        <dbReference type="PROSITE" id="PS51123"/>
    </source>
</evidence>
<dbReference type="PANTHER" id="PTHR30329:SF21">
    <property type="entry name" value="LIPOPROTEIN YIAD-RELATED"/>
    <property type="match status" value="1"/>
</dbReference>
<feature type="compositionally biased region" description="Low complexity" evidence="5">
    <location>
        <begin position="180"/>
        <end position="199"/>
    </location>
</feature>
<keyword evidence="6" id="KW-0812">Transmembrane</keyword>
<evidence type="ECO:0000256" key="3">
    <source>
        <dbReference type="ARBA" id="ARBA00023237"/>
    </source>
</evidence>
<reference evidence="8" key="1">
    <citation type="submission" date="2022-04" db="EMBL/GenBank/DDBJ databases">
        <title>Hymenobacter sp. isolated from the air.</title>
        <authorList>
            <person name="Won M."/>
            <person name="Lee C.-M."/>
            <person name="Woen H.-Y."/>
            <person name="Kwon S.-W."/>
        </authorList>
    </citation>
    <scope>NUCLEOTIDE SEQUENCE</scope>
    <source>
        <strain evidence="8">5420S-77</strain>
    </source>
</reference>
<gene>
    <name evidence="8" type="ORF">MUN86_11430</name>
</gene>
<dbReference type="RefSeq" id="WP_245125494.1">
    <property type="nucleotide sequence ID" value="NZ_CP095061.1"/>
</dbReference>